<accession>A0A0E9XHA3</accession>
<proteinExistence type="predicted"/>
<reference evidence="1" key="1">
    <citation type="submission" date="2014-11" db="EMBL/GenBank/DDBJ databases">
        <authorList>
            <person name="Amaro Gonzalez C."/>
        </authorList>
    </citation>
    <scope>NUCLEOTIDE SEQUENCE</scope>
</reference>
<reference evidence="1" key="2">
    <citation type="journal article" date="2015" name="Fish Shellfish Immunol.">
        <title>Early steps in the European eel (Anguilla anguilla)-Vibrio vulnificus interaction in the gills: Role of the RtxA13 toxin.</title>
        <authorList>
            <person name="Callol A."/>
            <person name="Pajuelo D."/>
            <person name="Ebbesson L."/>
            <person name="Teles M."/>
            <person name="MacKenzie S."/>
            <person name="Amaro C."/>
        </authorList>
    </citation>
    <scope>NUCLEOTIDE SEQUENCE</scope>
</reference>
<dbReference type="AlphaFoldDB" id="A0A0E9XHA3"/>
<name>A0A0E9XHA3_ANGAN</name>
<sequence length="89" mass="9605">MTLASAMKSSSDIEPSLIILTATSCCPCNFPYFTTPNCPLPSSFMKVRWCGSISQRPYPNPAVQGAFLVLFETTYFSLLTIPNCAGGSL</sequence>
<protein>
    <submittedName>
        <fullName evidence="1">Uncharacterized protein</fullName>
    </submittedName>
</protein>
<organism evidence="1">
    <name type="scientific">Anguilla anguilla</name>
    <name type="common">European freshwater eel</name>
    <name type="synonym">Muraena anguilla</name>
    <dbReference type="NCBI Taxonomy" id="7936"/>
    <lineage>
        <taxon>Eukaryota</taxon>
        <taxon>Metazoa</taxon>
        <taxon>Chordata</taxon>
        <taxon>Craniata</taxon>
        <taxon>Vertebrata</taxon>
        <taxon>Euteleostomi</taxon>
        <taxon>Actinopterygii</taxon>
        <taxon>Neopterygii</taxon>
        <taxon>Teleostei</taxon>
        <taxon>Anguilliformes</taxon>
        <taxon>Anguillidae</taxon>
        <taxon>Anguilla</taxon>
    </lineage>
</organism>
<evidence type="ECO:0000313" key="1">
    <source>
        <dbReference type="EMBL" id="JAI01074.1"/>
    </source>
</evidence>
<dbReference type="EMBL" id="GBXM01007504">
    <property type="protein sequence ID" value="JAI01074.1"/>
    <property type="molecule type" value="Transcribed_RNA"/>
</dbReference>